<dbReference type="OrthoDB" id="1658288at2759"/>
<dbReference type="AlphaFoldDB" id="A0A8H3FXH1"/>
<dbReference type="Proteomes" id="UP000664534">
    <property type="component" value="Unassembled WGS sequence"/>
</dbReference>
<gene>
    <name evidence="1" type="ORF">IMSHALPRED_007866</name>
</gene>
<keyword evidence="2" id="KW-1185">Reference proteome</keyword>
<dbReference type="InterPro" id="IPR011990">
    <property type="entry name" value="TPR-like_helical_dom_sf"/>
</dbReference>
<accession>A0A8H3FXH1</accession>
<sequence>MSWLQNTSHTWLLIIDNADNTELDLALFLPAGRNGSILITTRLTECAKHQTVGRPDKYERLNQETATELLLKACSVEANLRSADEANARAIVDLLGCHALAIIQAGAAISQNLCSLGEYKENFLSQRQVLLECFPLQARSEYGGVYATFEVSASHLQDREDEIAKDALQLLNFYAFMHFSDFPEAAFEEAWKNSTNENVVSSNLLPDGEEDIKKLAPWHVSHLPAFMRRNLRDINLDVIRLRKARSLLTSLSLVAFHSARGMTRMHPVSHFWSRDRLKQPKESIIAGLNGLCVLSLSIRYSFIVDIKPLVSQLRPHIEYLAHSLKEWDPPRHNFHFQQAVYRLSWVMYRSDHGSALFELLQMIPVQADESWIKTVNGQSIQDLHGRYMQSYDDAMKGVTLLKKVCDVREKTLAADNLRCLASQHTLAQAYLMIDDDTKAIALFERIVHIQNETLSPEHPARLASQHELARAYLEIDETAKAIALSEEVVQIQEKTLGPEHSDRLSSQHELARAYLSIEELGKAIALLEEVVQIREKTLRPEHSDRLASQHELARAYLIIEEPGKAIALLEEVSQLELARAYLSIDETAKAIALLEPVVEIKEKTLRANHPERVSSIYLLAQCYRDAGKYERALQLTRSIEDIAQNRPGEKLADWNANLIGYILDDMDMEETS</sequence>
<organism evidence="1 2">
    <name type="scientific">Imshaugia aleurites</name>
    <dbReference type="NCBI Taxonomy" id="172621"/>
    <lineage>
        <taxon>Eukaryota</taxon>
        <taxon>Fungi</taxon>
        <taxon>Dikarya</taxon>
        <taxon>Ascomycota</taxon>
        <taxon>Pezizomycotina</taxon>
        <taxon>Lecanoromycetes</taxon>
        <taxon>OSLEUM clade</taxon>
        <taxon>Lecanoromycetidae</taxon>
        <taxon>Lecanorales</taxon>
        <taxon>Lecanorineae</taxon>
        <taxon>Parmeliaceae</taxon>
        <taxon>Imshaugia</taxon>
    </lineage>
</organism>
<evidence type="ECO:0000313" key="2">
    <source>
        <dbReference type="Proteomes" id="UP000664534"/>
    </source>
</evidence>
<dbReference type="InterPro" id="IPR053137">
    <property type="entry name" value="NLR-like"/>
</dbReference>
<reference evidence="1" key="1">
    <citation type="submission" date="2021-03" db="EMBL/GenBank/DDBJ databases">
        <authorList>
            <person name="Tagirdzhanova G."/>
        </authorList>
    </citation>
    <scope>NUCLEOTIDE SEQUENCE</scope>
</reference>
<dbReference type="InterPro" id="IPR019734">
    <property type="entry name" value="TPR_rpt"/>
</dbReference>
<dbReference type="EMBL" id="CAJPDT010000052">
    <property type="protein sequence ID" value="CAF9929241.1"/>
    <property type="molecule type" value="Genomic_DNA"/>
</dbReference>
<evidence type="ECO:0000313" key="1">
    <source>
        <dbReference type="EMBL" id="CAF9929241.1"/>
    </source>
</evidence>
<dbReference type="Pfam" id="PF13424">
    <property type="entry name" value="TPR_12"/>
    <property type="match status" value="2"/>
</dbReference>
<dbReference type="SUPFAM" id="SSF52540">
    <property type="entry name" value="P-loop containing nucleoside triphosphate hydrolases"/>
    <property type="match status" value="1"/>
</dbReference>
<dbReference type="InterPro" id="IPR027417">
    <property type="entry name" value="P-loop_NTPase"/>
</dbReference>
<comment type="caution">
    <text evidence="1">The sequence shown here is derived from an EMBL/GenBank/DDBJ whole genome shotgun (WGS) entry which is preliminary data.</text>
</comment>
<dbReference type="SUPFAM" id="SSF48452">
    <property type="entry name" value="TPR-like"/>
    <property type="match status" value="3"/>
</dbReference>
<protein>
    <recommendedName>
        <fullName evidence="3">TPR-like protein</fullName>
    </recommendedName>
</protein>
<name>A0A8H3FXH1_9LECA</name>
<evidence type="ECO:0008006" key="3">
    <source>
        <dbReference type="Google" id="ProtNLM"/>
    </source>
</evidence>
<proteinExistence type="predicted"/>
<dbReference type="Gene3D" id="3.40.50.300">
    <property type="entry name" value="P-loop containing nucleotide triphosphate hydrolases"/>
    <property type="match status" value="1"/>
</dbReference>
<dbReference type="PANTHER" id="PTHR46082">
    <property type="entry name" value="ATP/GTP-BINDING PROTEIN-RELATED"/>
    <property type="match status" value="1"/>
</dbReference>
<dbReference type="Pfam" id="PF13374">
    <property type="entry name" value="TPR_10"/>
    <property type="match status" value="1"/>
</dbReference>
<dbReference type="Gene3D" id="1.25.40.10">
    <property type="entry name" value="Tetratricopeptide repeat domain"/>
    <property type="match status" value="2"/>
</dbReference>
<dbReference type="SMART" id="SM00028">
    <property type="entry name" value="TPR"/>
    <property type="match status" value="5"/>
</dbReference>
<dbReference type="PANTHER" id="PTHR46082:SF6">
    <property type="entry name" value="AAA+ ATPASE DOMAIN-CONTAINING PROTEIN-RELATED"/>
    <property type="match status" value="1"/>
</dbReference>